<evidence type="ECO:0000313" key="4">
    <source>
        <dbReference type="Proteomes" id="UP000037084"/>
    </source>
</evidence>
<dbReference type="EMBL" id="LGUV01000363">
    <property type="protein sequence ID" value="KOG45599.1"/>
    <property type="molecule type" value="Genomic_DNA"/>
</dbReference>
<accession>A0A0L8M5I7</accession>
<sequence>MRLRHAAVAAFGAVTLLLTIPTSASAAQGQFQYTVTGLDGRPLRVVLDNPRSGECITLPEVADPSTSSPAHSPRNRTNEPALVFTEPDCTGREYRLRAGTGYGTERLELRSVVFLGSE</sequence>
<protein>
    <submittedName>
        <fullName evidence="3">Uncharacterized protein</fullName>
    </submittedName>
</protein>
<name>A0A0L8M5I7_STRVG</name>
<dbReference type="OrthoDB" id="3542365at2"/>
<reference evidence="4" key="1">
    <citation type="submission" date="2015-07" db="EMBL/GenBank/DDBJ databases">
        <authorList>
            <consortium name="Consortium for Microbial Forensics and Genomics (microFORGE)"/>
            <person name="Knight B.M."/>
            <person name="Roberts D.P."/>
            <person name="Lin D."/>
            <person name="Hari K."/>
            <person name="Fletcher J."/>
            <person name="Melcher U."/>
            <person name="Blagden T."/>
            <person name="Winegar R.A."/>
        </authorList>
    </citation>
    <scope>NUCLEOTIDE SEQUENCE [LARGE SCALE GENOMIC DNA]</scope>
    <source>
        <strain evidence="4">NRRL B-1447</strain>
    </source>
</reference>
<feature type="region of interest" description="Disordered" evidence="1">
    <location>
        <begin position="56"/>
        <end position="80"/>
    </location>
</feature>
<comment type="caution">
    <text evidence="3">The sequence shown here is derived from an EMBL/GenBank/DDBJ whole genome shotgun (WGS) entry which is preliminary data.</text>
</comment>
<gene>
    <name evidence="3" type="ORF">ADK75_30975</name>
</gene>
<dbReference type="RefSeq" id="WP_053176317.1">
    <property type="nucleotide sequence ID" value="NZ_LGUV01000363.1"/>
</dbReference>
<evidence type="ECO:0000256" key="1">
    <source>
        <dbReference type="SAM" id="MobiDB-lite"/>
    </source>
</evidence>
<keyword evidence="2" id="KW-0732">Signal</keyword>
<organism evidence="3 4">
    <name type="scientific">Streptomyces virginiae</name>
    <name type="common">Streptomyces cinnamonensis</name>
    <dbReference type="NCBI Taxonomy" id="1961"/>
    <lineage>
        <taxon>Bacteria</taxon>
        <taxon>Bacillati</taxon>
        <taxon>Actinomycetota</taxon>
        <taxon>Actinomycetes</taxon>
        <taxon>Kitasatosporales</taxon>
        <taxon>Streptomycetaceae</taxon>
        <taxon>Streptomyces</taxon>
    </lineage>
</organism>
<dbReference type="AlphaFoldDB" id="A0A0L8M5I7"/>
<dbReference type="Proteomes" id="UP000037084">
    <property type="component" value="Unassembled WGS sequence"/>
</dbReference>
<feature type="signal peptide" evidence="2">
    <location>
        <begin position="1"/>
        <end position="26"/>
    </location>
</feature>
<proteinExistence type="predicted"/>
<dbReference type="PATRIC" id="fig|1961.12.peg.6870"/>
<evidence type="ECO:0000313" key="3">
    <source>
        <dbReference type="EMBL" id="KOG45599.1"/>
    </source>
</evidence>
<evidence type="ECO:0000256" key="2">
    <source>
        <dbReference type="SAM" id="SignalP"/>
    </source>
</evidence>
<feature type="chain" id="PRO_5005586935" evidence="2">
    <location>
        <begin position="27"/>
        <end position="118"/>
    </location>
</feature>